<reference evidence="12" key="4">
    <citation type="submission" date="2022-08" db="EMBL/GenBank/DDBJ databases">
        <title>Genome Sequencing of Bacteroides fragilis Group Isolates with Nanopore Technology.</title>
        <authorList>
            <person name="Tisza M.J."/>
            <person name="Smith D."/>
            <person name="Dekker J.P."/>
        </authorList>
    </citation>
    <scope>NUCLEOTIDE SEQUENCE</scope>
    <source>
        <strain evidence="12">BFG-474</strain>
    </source>
</reference>
<dbReference type="Proteomes" id="UP000368418">
    <property type="component" value="Unassembled WGS sequence"/>
</dbReference>
<dbReference type="Proteomes" id="UP000284205">
    <property type="component" value="Unassembled WGS sequence"/>
</dbReference>
<reference evidence="17 18" key="3">
    <citation type="journal article" date="2019" name="Nat. Med.">
        <title>A library of human gut bacterial isolates paired with longitudinal multiomics data enables mechanistic microbiome research.</title>
        <authorList>
            <person name="Poyet M."/>
            <person name="Groussin M."/>
            <person name="Gibbons S.M."/>
            <person name="Avila-Pacheco J."/>
            <person name="Jiang X."/>
            <person name="Kearney S.M."/>
            <person name="Perrotta A.R."/>
            <person name="Berdy B."/>
            <person name="Zhao S."/>
            <person name="Lieberman T.D."/>
            <person name="Swanson P.K."/>
            <person name="Smith M."/>
            <person name="Roesemann S."/>
            <person name="Alexander J.E."/>
            <person name="Rich S.A."/>
            <person name="Livny J."/>
            <person name="Vlamakis H."/>
            <person name="Clish C."/>
            <person name="Bullock K."/>
            <person name="Deik A."/>
            <person name="Scott J."/>
            <person name="Pierce K.A."/>
            <person name="Xavier R.J."/>
            <person name="Alm E.J."/>
        </authorList>
    </citation>
    <scope>NUCLEOTIDE SEQUENCE [LARGE SCALE GENOMIC DNA]</scope>
    <source>
        <strain evidence="9 17">BIOML-A19</strain>
        <strain evidence="8 20">BIOML-A21</strain>
        <strain evidence="7 18">BIOML-A25</strain>
        <strain evidence="6 19">BIOML-A31</strain>
    </source>
</reference>
<dbReference type="Proteomes" id="UP000095725">
    <property type="component" value="Unassembled WGS sequence"/>
</dbReference>
<reference evidence="13 14" key="1">
    <citation type="submission" date="2015-09" db="EMBL/GenBank/DDBJ databases">
        <authorList>
            <consortium name="Pathogen Informatics"/>
        </authorList>
    </citation>
    <scope>NUCLEOTIDE SEQUENCE [LARGE SCALE GENOMIC DNA]</scope>
    <source>
        <strain evidence="4 13">2789STDY5834880</strain>
        <strain evidence="5 14">2789STDY5834946</strain>
    </source>
</reference>
<dbReference type="InterPro" id="IPR047838">
    <property type="entry name" value="STM4013-like"/>
</dbReference>
<comment type="similarity">
    <text evidence="1">Belongs to the sulfatase family.</text>
</comment>
<evidence type="ECO:0000313" key="7">
    <source>
        <dbReference type="EMBL" id="KAA5478959.1"/>
    </source>
</evidence>
<dbReference type="Proteomes" id="UP000095657">
    <property type="component" value="Unassembled WGS sequence"/>
</dbReference>
<proteinExistence type="inferred from homology"/>
<dbReference type="EMBL" id="VVYJ01000003">
    <property type="protein sequence ID" value="KAA5478959.1"/>
    <property type="molecule type" value="Genomic_DNA"/>
</dbReference>
<evidence type="ECO:0000313" key="19">
    <source>
        <dbReference type="Proteomes" id="UP000475905"/>
    </source>
</evidence>
<dbReference type="RefSeq" id="WP_005678093.1">
    <property type="nucleotide sequence ID" value="NZ_CACRTB010000036.1"/>
</dbReference>
<keyword evidence="6" id="KW-0808">Transferase</keyword>
<evidence type="ECO:0000259" key="3">
    <source>
        <dbReference type="Pfam" id="PF00884"/>
    </source>
</evidence>
<accession>A0A174TRA5</accession>
<dbReference type="EMBL" id="VVYP01000020">
    <property type="protein sequence ID" value="KAA5461733.1"/>
    <property type="molecule type" value="Genomic_DNA"/>
</dbReference>
<evidence type="ECO:0000313" key="12">
    <source>
        <dbReference type="EMBL" id="UVQ98763.1"/>
    </source>
</evidence>
<reference evidence="15 16" key="2">
    <citation type="submission" date="2018-08" db="EMBL/GenBank/DDBJ databases">
        <title>A genome reference for cultivated species of the human gut microbiota.</title>
        <authorList>
            <person name="Zou Y."/>
            <person name="Xue W."/>
            <person name="Luo G."/>
        </authorList>
    </citation>
    <scope>NUCLEOTIDE SEQUENCE [LARGE SCALE GENOMIC DNA]</scope>
    <source>
        <strain evidence="10 15">AF24-29LB</strain>
        <strain evidence="11 16">AM31-16AC</strain>
    </source>
</reference>
<dbReference type="PANTHER" id="PTHR42693">
    <property type="entry name" value="ARYLSULFATASE FAMILY MEMBER"/>
    <property type="match status" value="1"/>
</dbReference>
<dbReference type="Gene3D" id="3.40.720.10">
    <property type="entry name" value="Alkaline Phosphatase, subunit A"/>
    <property type="match status" value="1"/>
</dbReference>
<dbReference type="Proteomes" id="UP000475905">
    <property type="component" value="Unassembled WGS sequence"/>
</dbReference>
<evidence type="ECO:0000313" key="13">
    <source>
        <dbReference type="Proteomes" id="UP000095657"/>
    </source>
</evidence>
<evidence type="ECO:0000313" key="11">
    <source>
        <dbReference type="EMBL" id="RHD45545.1"/>
    </source>
</evidence>
<evidence type="ECO:0000256" key="2">
    <source>
        <dbReference type="ARBA" id="ARBA00022801"/>
    </source>
</evidence>
<gene>
    <name evidence="11" type="ORF">DW794_16580</name>
    <name evidence="10" type="ORF">DWY26_00200</name>
    <name evidence="4" type="ORF">ERS852494_04029</name>
    <name evidence="5" type="ORF">ERS852558_02005</name>
    <name evidence="9" type="ORF">F2Y31_12170</name>
    <name evidence="8" type="ORF">F2Y35_07425</name>
    <name evidence="6" type="ORF">F2Y36_15110</name>
    <name evidence="7" type="ORF">F2Y39_06755</name>
    <name evidence="12" type="ORF">NXW23_17325</name>
</gene>
<dbReference type="EMBL" id="CZAI01000012">
    <property type="protein sequence ID" value="CUQ12402.1"/>
    <property type="molecule type" value="Genomic_DNA"/>
</dbReference>
<protein>
    <submittedName>
        <fullName evidence="12">STM4013/SEN3800 family hydrolase</fullName>
    </submittedName>
    <submittedName>
        <fullName evidence="4 6">Sulfatase</fullName>
    </submittedName>
</protein>
<evidence type="ECO:0000313" key="20">
    <source>
        <dbReference type="Proteomes" id="UP000491168"/>
    </source>
</evidence>
<dbReference type="EMBL" id="CZBL01000007">
    <property type="protein sequence ID" value="CUQ15745.1"/>
    <property type="molecule type" value="Genomic_DNA"/>
</dbReference>
<evidence type="ECO:0000313" key="6">
    <source>
        <dbReference type="EMBL" id="KAA5461733.1"/>
    </source>
</evidence>
<dbReference type="AlphaFoldDB" id="A0A174TRA5"/>
<dbReference type="InterPro" id="IPR000917">
    <property type="entry name" value="Sulfatase_N"/>
</dbReference>
<dbReference type="EMBL" id="CP103166">
    <property type="protein sequence ID" value="UVQ98763.1"/>
    <property type="molecule type" value="Genomic_DNA"/>
</dbReference>
<dbReference type="SUPFAM" id="SSF53649">
    <property type="entry name" value="Alkaline phosphatase-like"/>
    <property type="match status" value="1"/>
</dbReference>
<dbReference type="STRING" id="47678.ERS852494_04029"/>
<evidence type="ECO:0000256" key="1">
    <source>
        <dbReference type="ARBA" id="ARBA00008779"/>
    </source>
</evidence>
<dbReference type="EMBL" id="QRUO01000001">
    <property type="protein sequence ID" value="RGR74264.1"/>
    <property type="molecule type" value="Genomic_DNA"/>
</dbReference>
<evidence type="ECO:0000313" key="16">
    <source>
        <dbReference type="Proteomes" id="UP000284689"/>
    </source>
</evidence>
<dbReference type="Pfam" id="PF00884">
    <property type="entry name" value="Sulfatase"/>
    <property type="match status" value="1"/>
</dbReference>
<dbReference type="NCBIfam" id="NF038075">
    <property type="entry name" value="fam_STM4013"/>
    <property type="match status" value="1"/>
</dbReference>
<dbReference type="EMBL" id="QSJD01000031">
    <property type="protein sequence ID" value="RHD45545.1"/>
    <property type="molecule type" value="Genomic_DNA"/>
</dbReference>
<evidence type="ECO:0000313" key="15">
    <source>
        <dbReference type="Proteomes" id="UP000284205"/>
    </source>
</evidence>
<dbReference type="PANTHER" id="PTHR42693:SF53">
    <property type="entry name" value="ENDO-4-O-SULFATASE"/>
    <property type="match status" value="1"/>
</dbReference>
<dbReference type="Proteomes" id="UP000284689">
    <property type="component" value="Unassembled WGS sequence"/>
</dbReference>
<organism evidence="4 13">
    <name type="scientific">Bacteroides caccae</name>
    <dbReference type="NCBI Taxonomy" id="47678"/>
    <lineage>
        <taxon>Bacteria</taxon>
        <taxon>Pseudomonadati</taxon>
        <taxon>Bacteroidota</taxon>
        <taxon>Bacteroidia</taxon>
        <taxon>Bacteroidales</taxon>
        <taxon>Bacteroidaceae</taxon>
        <taxon>Bacteroides</taxon>
    </lineage>
</organism>
<evidence type="ECO:0000313" key="17">
    <source>
        <dbReference type="Proteomes" id="UP000368418"/>
    </source>
</evidence>
<dbReference type="GO" id="GO:0016740">
    <property type="term" value="F:transferase activity"/>
    <property type="evidence" value="ECO:0007669"/>
    <property type="project" value="UniProtKB-KW"/>
</dbReference>
<dbReference type="Proteomes" id="UP000491168">
    <property type="component" value="Unassembled WGS sequence"/>
</dbReference>
<dbReference type="Proteomes" id="UP001060260">
    <property type="component" value="Chromosome"/>
</dbReference>
<dbReference type="EMBL" id="VVYF01000007">
    <property type="protein sequence ID" value="KAA5493046.1"/>
    <property type="molecule type" value="Genomic_DNA"/>
</dbReference>
<evidence type="ECO:0000313" key="8">
    <source>
        <dbReference type="EMBL" id="KAA5493046.1"/>
    </source>
</evidence>
<sequence length="284" mass="32239">MQIDELPAGEQNQCPDMDMNRVVGTHDILMLCFDTLRYDVSKAEEAAGGTPVLNSHGGLWEKRHAPGNFTYPSHFAIFAGFLPSPAEPHSLRSRKWLFFPVQAGTGRIPPKGSYPFTEATFVQSLANKGYETICIGGVNFFSKRNELGRVFPGYFTKSYWLPIFGCTAPDSTEKQIDFALKKLENYSADKRIFMYINFSAIHYPNCHYVKGKTKDDKESHAAALRYIDSQLPRLFEVFQKRADTLVIALSDHGTCYGEDGYEYHCISHETVYTVPYKHFILTKQ</sequence>
<evidence type="ECO:0000313" key="18">
    <source>
        <dbReference type="Proteomes" id="UP000427825"/>
    </source>
</evidence>
<name>A0A174TRA5_9BACE</name>
<dbReference type="InterPro" id="IPR017850">
    <property type="entry name" value="Alkaline_phosphatase_core_sf"/>
</dbReference>
<dbReference type="KEGG" id="bcac:CGC64_15205"/>
<evidence type="ECO:0000313" key="14">
    <source>
        <dbReference type="Proteomes" id="UP000095725"/>
    </source>
</evidence>
<evidence type="ECO:0000313" key="4">
    <source>
        <dbReference type="EMBL" id="CUQ12402.1"/>
    </source>
</evidence>
<dbReference type="InterPro" id="IPR050738">
    <property type="entry name" value="Sulfatase"/>
</dbReference>
<evidence type="ECO:0000313" key="9">
    <source>
        <dbReference type="EMBL" id="KAA5498028.1"/>
    </source>
</evidence>
<evidence type="ECO:0000313" key="5">
    <source>
        <dbReference type="EMBL" id="CUQ15745.1"/>
    </source>
</evidence>
<evidence type="ECO:0000313" key="10">
    <source>
        <dbReference type="EMBL" id="RGR74264.1"/>
    </source>
</evidence>
<dbReference type="EMBL" id="VVYD01000010">
    <property type="protein sequence ID" value="KAA5498028.1"/>
    <property type="molecule type" value="Genomic_DNA"/>
</dbReference>
<keyword evidence="2 6" id="KW-0378">Hydrolase</keyword>
<feature type="domain" description="Sulfatase N-terminal" evidence="3">
    <location>
        <begin position="28"/>
        <end position="271"/>
    </location>
</feature>
<dbReference type="Proteomes" id="UP000427825">
    <property type="component" value="Unassembled WGS sequence"/>
</dbReference>
<dbReference type="GO" id="GO:0004065">
    <property type="term" value="F:arylsulfatase activity"/>
    <property type="evidence" value="ECO:0007669"/>
    <property type="project" value="TreeGrafter"/>
</dbReference>